<feature type="binding site" description="via carbamate group" evidence="6 8">
    <location>
        <position position="218"/>
    </location>
    <ligand>
        <name>Ni(2+)</name>
        <dbReference type="ChEBI" id="CHEBI:49786"/>
        <label>1</label>
    </ligand>
</feature>
<dbReference type="EC" id="3.5.1.5" evidence="6"/>
<dbReference type="GO" id="GO:0005737">
    <property type="term" value="C:cytoplasm"/>
    <property type="evidence" value="ECO:0007669"/>
    <property type="project" value="UniProtKB-SubCell"/>
</dbReference>
<dbReference type="HAMAP" id="MF_01953">
    <property type="entry name" value="Urease_alpha"/>
    <property type="match status" value="1"/>
</dbReference>
<dbReference type="SUPFAM" id="SSF51338">
    <property type="entry name" value="Composite domain of metallo-dependent hydrolases"/>
    <property type="match status" value="2"/>
</dbReference>
<proteinExistence type="inferred from homology"/>
<dbReference type="InterPro" id="IPR011612">
    <property type="entry name" value="Urease_alpha_N_dom"/>
</dbReference>
<dbReference type="InterPro" id="IPR032466">
    <property type="entry name" value="Metal_Hydrolase"/>
</dbReference>
<evidence type="ECO:0000313" key="15">
    <source>
        <dbReference type="Proteomes" id="UP000256599"/>
    </source>
</evidence>
<reference evidence="14 15" key="1">
    <citation type="submission" date="2018-04" db="EMBL/GenBank/DDBJ databases">
        <title>Novel Campyloabacter and Helicobacter Species and Strains.</title>
        <authorList>
            <person name="Mannion A.J."/>
            <person name="Shen Z."/>
            <person name="Fox J.G."/>
        </authorList>
    </citation>
    <scope>NUCLEOTIDE SEQUENCE [LARGE SCALE GENOMIC DNA]</scope>
    <source>
        <strain evidence="14 15">MIT 98-6070</strain>
    </source>
</reference>
<dbReference type="Gene3D" id="3.20.20.140">
    <property type="entry name" value="Metal-dependent hydrolases"/>
    <property type="match status" value="1"/>
</dbReference>
<sequence length="568" mass="61199">MKTITREAYASMYGPTTGDKIRLADTNLFAEIEKDFTLYGEEVKFGGGKTIRDGMAQCASEKPCLDVVITNVVIIDYSGIYKADIGLRGNKIIGIGKAGNPDIQDGISENMTIGASTEVIAGEGLICTAGGIDTHIHFISPTQIPTALYSGVTTMIGGGVGPSAGSSATTCTPGKFNIEEMLKAAEAYTMNIGFLAKGNTSNEQALREQIESGAVGFKIHEDWGSTPAVINHALNVAEAYDVQVAIHTDTLNESGFVQDTLEAIGGRTIHTFHTEGAGGGHAPDIIKAAGYPNVLPASTNPTLPFTQNTIDEHLDMLMVCHHLDKNIKEDVAFADSRIRPESIAAEDTLHDMGVFSITSSDSQAMGRVGEVIIRTWQMADKCKNEFGALKEERGENDNFRIKRYIAKYTINPAIASGIAEYVGSVEVGKFADLVLYKPALFGVKPEMIIKNGMIVGAKMGDSNASIPTPQPIVYKEMFGAHGGAKYDTSITFVSQAAFKANIKEKLGLHKLILPIKNCRNIGKKDMKYNDVVTSIEVNPETYEVKIDNQLITSKSVSKVPLAQLYHLF</sequence>
<comment type="PTM">
    <text evidence="6">Carboxylation allows a single lysine to coordinate two nickel ions.</text>
</comment>
<evidence type="ECO:0000256" key="8">
    <source>
        <dbReference type="PIRSR" id="PIRSR611612-51"/>
    </source>
</evidence>
<dbReference type="Proteomes" id="UP000256599">
    <property type="component" value="Unassembled WGS sequence"/>
</dbReference>
<evidence type="ECO:0000256" key="12">
    <source>
        <dbReference type="RuleBase" id="RU004158"/>
    </source>
</evidence>
<dbReference type="NCBIfam" id="TIGR01792">
    <property type="entry name" value="urease_alph"/>
    <property type="match status" value="1"/>
</dbReference>
<feature type="binding site" evidence="6 8">
    <location>
        <position position="247"/>
    </location>
    <ligand>
        <name>Ni(2+)</name>
        <dbReference type="ChEBI" id="CHEBI:49786"/>
        <label>2</label>
    </ligand>
</feature>
<dbReference type="SUPFAM" id="SSF51556">
    <property type="entry name" value="Metallo-dependent hydrolases"/>
    <property type="match status" value="1"/>
</dbReference>
<feature type="binding site" evidence="6 10">
    <location>
        <position position="220"/>
    </location>
    <ligand>
        <name>substrate</name>
    </ligand>
</feature>
<comment type="subunit">
    <text evidence="6">Heterohexamer of 3 UreA (alpha) and 3 UreB (beta) subunits.</text>
</comment>
<dbReference type="InterPro" id="IPR011059">
    <property type="entry name" value="Metal-dep_hydrolase_composite"/>
</dbReference>
<evidence type="ECO:0000256" key="5">
    <source>
        <dbReference type="ARBA" id="ARBA00022801"/>
    </source>
</evidence>
<comment type="similarity">
    <text evidence="6 12">Belongs to the metallo-dependent hydrolases superfamily. Urease alpha subunit family.</text>
</comment>
<organism evidence="14 15">
    <name type="scientific">Helicobacter marmotae</name>
    <dbReference type="NCBI Taxonomy" id="152490"/>
    <lineage>
        <taxon>Bacteria</taxon>
        <taxon>Pseudomonadati</taxon>
        <taxon>Campylobacterota</taxon>
        <taxon>Epsilonproteobacteria</taxon>
        <taxon>Campylobacterales</taxon>
        <taxon>Helicobacteraceae</taxon>
        <taxon>Helicobacter</taxon>
    </lineage>
</organism>
<dbReference type="PROSITE" id="PS01120">
    <property type="entry name" value="UREASE_1"/>
    <property type="match status" value="1"/>
</dbReference>
<protein>
    <recommendedName>
        <fullName evidence="6">Urease subunit beta</fullName>
        <ecNumber evidence="6">3.5.1.5</ecNumber>
    </recommendedName>
    <alternativeName>
        <fullName evidence="6">Urea amidohydrolase subunit beta</fullName>
    </alternativeName>
</protein>
<dbReference type="PROSITE" id="PS00145">
    <property type="entry name" value="UREASE_2"/>
    <property type="match status" value="1"/>
</dbReference>
<evidence type="ECO:0000256" key="4">
    <source>
        <dbReference type="ARBA" id="ARBA00022723"/>
    </source>
</evidence>
<dbReference type="EMBL" id="NXLR01000004">
    <property type="protein sequence ID" value="RDU60299.1"/>
    <property type="molecule type" value="Genomic_DNA"/>
</dbReference>
<feature type="binding site" evidence="6 8">
    <location>
        <position position="361"/>
    </location>
    <ligand>
        <name>Ni(2+)</name>
        <dbReference type="ChEBI" id="CHEBI:49786"/>
        <label>1</label>
    </ligand>
</feature>
<dbReference type="InterPro" id="IPR017951">
    <property type="entry name" value="Urease_asu_c"/>
</dbReference>
<dbReference type="GO" id="GO:0043419">
    <property type="term" value="P:urea catabolic process"/>
    <property type="evidence" value="ECO:0007669"/>
    <property type="project" value="UniProtKB-UniRule"/>
</dbReference>
<dbReference type="InterPro" id="IPR005848">
    <property type="entry name" value="Urease_asu"/>
</dbReference>
<feature type="modified residue" description="N6-carboxylysine" evidence="6 7">
    <location>
        <position position="218"/>
    </location>
</feature>
<dbReference type="InterPro" id="IPR029754">
    <property type="entry name" value="Urease_Ni-bd"/>
</dbReference>
<feature type="active site" description="Proton donor" evidence="6 9">
    <location>
        <position position="321"/>
    </location>
</feature>
<comment type="pathway">
    <text evidence="1 6">Nitrogen metabolism; urea degradation; CO(2) and NH(3) from urea (urease route): step 1/1.</text>
</comment>
<dbReference type="InterPro" id="IPR050112">
    <property type="entry name" value="Urease_alpha_subunit"/>
</dbReference>
<dbReference type="PANTHER" id="PTHR43440">
    <property type="entry name" value="UREASE"/>
    <property type="match status" value="1"/>
</dbReference>
<keyword evidence="2 6" id="KW-0963">Cytoplasm</keyword>
<keyword evidence="15" id="KW-1185">Reference proteome</keyword>
<feature type="binding site" description="via carbamate group" evidence="6 8">
    <location>
        <position position="218"/>
    </location>
    <ligand>
        <name>Ni(2+)</name>
        <dbReference type="ChEBI" id="CHEBI:49786"/>
        <label>2</label>
    </ligand>
</feature>
<feature type="domain" description="Urease" evidence="13">
    <location>
        <begin position="130"/>
        <end position="568"/>
    </location>
</feature>
<dbReference type="InterPro" id="IPR017950">
    <property type="entry name" value="Urease_AS"/>
</dbReference>
<dbReference type="UniPathway" id="UPA00258">
    <property type="reaction ID" value="UER00370"/>
</dbReference>
<comment type="cofactor">
    <cofactor evidence="6 8 11">
        <name>Ni cation</name>
        <dbReference type="ChEBI" id="CHEBI:25516"/>
    </cofactor>
    <text evidence="6 8 11">Binds 2 nickel ions per subunit.</text>
</comment>
<dbReference type="Pfam" id="PF01979">
    <property type="entry name" value="Amidohydro_1"/>
    <property type="match status" value="1"/>
</dbReference>
<name>A0A3D8I590_9HELI</name>
<evidence type="ECO:0000256" key="7">
    <source>
        <dbReference type="PIRSR" id="PIRSR611612-50"/>
    </source>
</evidence>
<evidence type="ECO:0000259" key="13">
    <source>
        <dbReference type="PROSITE" id="PS51368"/>
    </source>
</evidence>
<comment type="PTM">
    <text evidence="7">Carbamylation allows a single lysine to coordinate two nickel ions.</text>
</comment>
<evidence type="ECO:0000256" key="11">
    <source>
        <dbReference type="RuleBase" id="RU000510"/>
    </source>
</evidence>
<comment type="caution">
    <text evidence="14">The sequence shown here is derived from an EMBL/GenBank/DDBJ whole genome shotgun (WGS) entry which is preliminary data.</text>
</comment>
<evidence type="ECO:0000256" key="10">
    <source>
        <dbReference type="PROSITE-ProRule" id="PRU00700"/>
    </source>
</evidence>
<dbReference type="PROSITE" id="PS51368">
    <property type="entry name" value="UREASE_3"/>
    <property type="match status" value="1"/>
</dbReference>
<comment type="subcellular location">
    <subcellularLocation>
        <location evidence="6 10">Cytoplasm</location>
    </subcellularLocation>
</comment>
<dbReference type="NCBIfam" id="NF009686">
    <property type="entry name" value="PRK13207.1"/>
    <property type="match status" value="1"/>
</dbReference>
<comment type="catalytic activity">
    <reaction evidence="6 11">
        <text>urea + 2 H2O + H(+) = hydrogencarbonate + 2 NH4(+)</text>
        <dbReference type="Rhea" id="RHEA:20557"/>
        <dbReference type="ChEBI" id="CHEBI:15377"/>
        <dbReference type="ChEBI" id="CHEBI:15378"/>
        <dbReference type="ChEBI" id="CHEBI:16199"/>
        <dbReference type="ChEBI" id="CHEBI:17544"/>
        <dbReference type="ChEBI" id="CHEBI:28938"/>
        <dbReference type="EC" id="3.5.1.5"/>
    </reaction>
</comment>
<dbReference type="OrthoDB" id="9802793at2"/>
<feature type="binding site" evidence="6 8">
    <location>
        <position position="273"/>
    </location>
    <ligand>
        <name>Ni(2+)</name>
        <dbReference type="ChEBI" id="CHEBI:49786"/>
        <label>2</label>
    </ligand>
</feature>
<accession>A0A3D8I590</accession>
<dbReference type="GO" id="GO:0009039">
    <property type="term" value="F:urease activity"/>
    <property type="evidence" value="ECO:0007669"/>
    <property type="project" value="UniProtKB-UniRule"/>
</dbReference>
<gene>
    <name evidence="14" type="primary">ureC</name>
    <name evidence="6" type="synonym">ureB</name>
    <name evidence="14" type="ORF">CQA63_03540</name>
</gene>
<feature type="binding site" evidence="6 8">
    <location>
        <position position="137"/>
    </location>
    <ligand>
        <name>Ni(2+)</name>
        <dbReference type="ChEBI" id="CHEBI:49786"/>
        <label>1</label>
    </ligand>
</feature>
<keyword evidence="5 6" id="KW-0378">Hydrolase</keyword>
<dbReference type="GO" id="GO:0016151">
    <property type="term" value="F:nickel cation binding"/>
    <property type="evidence" value="ECO:0007669"/>
    <property type="project" value="UniProtKB-UniRule"/>
</dbReference>
<evidence type="ECO:0000256" key="3">
    <source>
        <dbReference type="ARBA" id="ARBA00022596"/>
    </source>
</evidence>
<keyword evidence="3 6" id="KW-0533">Nickel</keyword>
<dbReference type="CDD" id="cd00375">
    <property type="entry name" value="Urease_alpha"/>
    <property type="match status" value="1"/>
</dbReference>
<evidence type="ECO:0000256" key="1">
    <source>
        <dbReference type="ARBA" id="ARBA00004897"/>
    </source>
</evidence>
<dbReference type="PRINTS" id="PR01752">
    <property type="entry name" value="UREASE"/>
</dbReference>
<dbReference type="RefSeq" id="WP_104699546.1">
    <property type="nucleotide sequence ID" value="NZ_FZPP01000007.1"/>
</dbReference>
<feature type="binding site" evidence="6 8">
    <location>
        <position position="135"/>
    </location>
    <ligand>
        <name>Ni(2+)</name>
        <dbReference type="ChEBI" id="CHEBI:49786"/>
        <label>1</label>
    </ligand>
</feature>
<dbReference type="InterPro" id="IPR006680">
    <property type="entry name" value="Amidohydro-rel"/>
</dbReference>
<evidence type="ECO:0000313" key="14">
    <source>
        <dbReference type="EMBL" id="RDU60299.1"/>
    </source>
</evidence>
<keyword evidence="4 6" id="KW-0479">Metal-binding</keyword>
<evidence type="ECO:0000256" key="9">
    <source>
        <dbReference type="PIRSR" id="PIRSR611612-52"/>
    </source>
</evidence>
<evidence type="ECO:0000256" key="6">
    <source>
        <dbReference type="HAMAP-Rule" id="MF_01953"/>
    </source>
</evidence>
<evidence type="ECO:0000256" key="2">
    <source>
        <dbReference type="ARBA" id="ARBA00022490"/>
    </source>
</evidence>
<dbReference type="Gene3D" id="2.30.40.10">
    <property type="entry name" value="Urease, subunit C, domain 1"/>
    <property type="match status" value="1"/>
</dbReference>
<comment type="caution">
    <text evidence="6">The orthologous protein is known as the alpha subunit (UreC) in most other bacteria.</text>
</comment>
<dbReference type="Pfam" id="PF00449">
    <property type="entry name" value="Urease_alpha"/>
    <property type="match status" value="1"/>
</dbReference>
<dbReference type="PANTHER" id="PTHR43440:SF1">
    <property type="entry name" value="UREASE"/>
    <property type="match status" value="1"/>
</dbReference>
<dbReference type="AlphaFoldDB" id="A0A3D8I590"/>